<dbReference type="EMBL" id="UINC01030243">
    <property type="protein sequence ID" value="SVB14310.1"/>
    <property type="molecule type" value="Genomic_DNA"/>
</dbReference>
<keyword evidence="1" id="KW-1133">Transmembrane helix</keyword>
<sequence>MDYLILILLGACILIMLVIHQDIIQFGEIYSRAISQLLPRLASVSQPMKNALTLSCVVFFAGAITQTFTEDDRWLWNALVFSVIPPLVQFLRRKRTKSSG</sequence>
<gene>
    <name evidence="2" type="ORF">METZ01_LOCUS167164</name>
</gene>
<name>A0A382BKF1_9ZZZZ</name>
<evidence type="ECO:0000256" key="1">
    <source>
        <dbReference type="SAM" id="Phobius"/>
    </source>
</evidence>
<feature type="transmembrane region" description="Helical" evidence="1">
    <location>
        <begin position="51"/>
        <end position="68"/>
    </location>
</feature>
<dbReference type="AlphaFoldDB" id="A0A382BKF1"/>
<protein>
    <submittedName>
        <fullName evidence="2">Uncharacterized protein</fullName>
    </submittedName>
</protein>
<evidence type="ECO:0000313" key="2">
    <source>
        <dbReference type="EMBL" id="SVB14310.1"/>
    </source>
</evidence>
<keyword evidence="1" id="KW-0812">Transmembrane</keyword>
<feature type="transmembrane region" description="Helical" evidence="1">
    <location>
        <begin position="6"/>
        <end position="30"/>
    </location>
</feature>
<proteinExistence type="predicted"/>
<accession>A0A382BKF1</accession>
<keyword evidence="1" id="KW-0472">Membrane</keyword>
<feature type="transmembrane region" description="Helical" evidence="1">
    <location>
        <begin position="74"/>
        <end position="91"/>
    </location>
</feature>
<reference evidence="2" key="1">
    <citation type="submission" date="2018-05" db="EMBL/GenBank/DDBJ databases">
        <authorList>
            <person name="Lanie J.A."/>
            <person name="Ng W.-L."/>
            <person name="Kazmierczak K.M."/>
            <person name="Andrzejewski T.M."/>
            <person name="Davidsen T.M."/>
            <person name="Wayne K.J."/>
            <person name="Tettelin H."/>
            <person name="Glass J.I."/>
            <person name="Rusch D."/>
            <person name="Podicherti R."/>
            <person name="Tsui H.-C.T."/>
            <person name="Winkler M.E."/>
        </authorList>
    </citation>
    <scope>NUCLEOTIDE SEQUENCE</scope>
</reference>
<organism evidence="2">
    <name type="scientific">marine metagenome</name>
    <dbReference type="NCBI Taxonomy" id="408172"/>
    <lineage>
        <taxon>unclassified sequences</taxon>
        <taxon>metagenomes</taxon>
        <taxon>ecological metagenomes</taxon>
    </lineage>
</organism>